<dbReference type="PANTHER" id="PTHR43124:SF3">
    <property type="entry name" value="CHLORAMPHENICOL EFFLUX PUMP RV0191"/>
    <property type="match status" value="1"/>
</dbReference>
<feature type="transmembrane region" description="Helical" evidence="6">
    <location>
        <begin position="324"/>
        <end position="346"/>
    </location>
</feature>
<dbReference type="Proteomes" id="UP000195729">
    <property type="component" value="Chromosome"/>
</dbReference>
<feature type="transmembrane region" description="Helical" evidence="6">
    <location>
        <begin position="129"/>
        <end position="149"/>
    </location>
</feature>
<dbReference type="EMBL" id="CP015581">
    <property type="protein sequence ID" value="ARV00213.1"/>
    <property type="molecule type" value="Genomic_DNA"/>
</dbReference>
<evidence type="ECO:0000259" key="7">
    <source>
        <dbReference type="PROSITE" id="PS50850"/>
    </source>
</evidence>
<evidence type="ECO:0000256" key="3">
    <source>
        <dbReference type="ARBA" id="ARBA00022692"/>
    </source>
</evidence>
<reference evidence="10 11" key="1">
    <citation type="submission" date="2016-05" db="EMBL/GenBank/DDBJ databases">
        <title>Complete genome sequence of two 2,5-diketo-D-glunonic acid producing strain Tatumella citrea.</title>
        <authorList>
            <person name="Duan C."/>
            <person name="Yang J."/>
            <person name="Yang S."/>
        </authorList>
    </citation>
    <scope>NUCLEOTIDE SEQUENCE [LARGE SCALE GENOMIC DNA]</scope>
    <source>
        <strain evidence="9 10">ATCC 39140</strain>
        <strain evidence="8 11">DSM 13699</strain>
    </source>
</reference>
<feature type="transmembrane region" description="Helical" evidence="6">
    <location>
        <begin position="198"/>
        <end position="224"/>
    </location>
</feature>
<evidence type="ECO:0000313" key="10">
    <source>
        <dbReference type="Proteomes" id="UP000195729"/>
    </source>
</evidence>
<dbReference type="PROSITE" id="PS50850">
    <property type="entry name" value="MFS"/>
    <property type="match status" value="1"/>
</dbReference>
<evidence type="ECO:0000313" key="11">
    <source>
        <dbReference type="Proteomes" id="UP000195814"/>
    </source>
</evidence>
<dbReference type="PANTHER" id="PTHR43124">
    <property type="entry name" value="PURINE EFFLUX PUMP PBUE"/>
    <property type="match status" value="1"/>
</dbReference>
<dbReference type="Gene3D" id="1.20.1250.20">
    <property type="entry name" value="MFS general substrate transporter like domains"/>
    <property type="match status" value="2"/>
</dbReference>
<gene>
    <name evidence="8" type="ORF">A7K98_12305</name>
    <name evidence="9" type="ORF">A7K99_12300</name>
</gene>
<evidence type="ECO:0000256" key="2">
    <source>
        <dbReference type="ARBA" id="ARBA00022475"/>
    </source>
</evidence>
<sequence length="395" mass="39982">MPLVIYIFTLSAFALGLAEFVPVGLSGSVASGLGISAAQTGSMVTAYALGASFSAPLLSALTAGWPARRILLTAMLVFSAGSLLAAISPALPFMVTTRFIAGAGHGLFMAVAAGTAARLTGAQQAGRAVAVVFGGFTLAMAVGVPLSTWAGSAVAWRPVMAAIGVAGVVGMVGIWRGMRDPLIPERGLTSVTLTGRALFHPGLLSASLVTVLAYAGAFTVYTYLAPMLLQLPKVNSNTVTIVMLVSGIAAALGNLAGGKMTDALGSSRANSVIIGGIILVCLGMWWFSGSVILMILCAGLLGFFTFASVPALQARLIGVAMQKIPHASGVASGLNIAGFNLGIALGSVTGGRVISHYSFSRIGLAGAALALAGLLLLRWQVRTSGTTVTRGKPLY</sequence>
<keyword evidence="4 6" id="KW-1133">Transmembrane helix</keyword>
<dbReference type="OrthoDB" id="9788453at2"/>
<feature type="transmembrane region" description="Helical" evidence="6">
    <location>
        <begin position="44"/>
        <end position="63"/>
    </location>
</feature>
<evidence type="ECO:0000256" key="1">
    <source>
        <dbReference type="ARBA" id="ARBA00004651"/>
    </source>
</evidence>
<dbReference type="EMBL" id="CP015579">
    <property type="protein sequence ID" value="ARU96176.1"/>
    <property type="molecule type" value="Genomic_DNA"/>
</dbReference>
<keyword evidence="5 6" id="KW-0472">Membrane</keyword>
<feature type="transmembrane region" description="Helical" evidence="6">
    <location>
        <begin position="99"/>
        <end position="117"/>
    </location>
</feature>
<organism evidence="8 11">
    <name type="scientific">Tatumella citrea</name>
    <name type="common">Pantoea citrea</name>
    <dbReference type="NCBI Taxonomy" id="53336"/>
    <lineage>
        <taxon>Bacteria</taxon>
        <taxon>Pseudomonadati</taxon>
        <taxon>Pseudomonadota</taxon>
        <taxon>Gammaproteobacteria</taxon>
        <taxon>Enterobacterales</taxon>
        <taxon>Erwiniaceae</taxon>
        <taxon>Tatumella</taxon>
    </lineage>
</organism>
<feature type="domain" description="Major facilitator superfamily (MFS) profile" evidence="7">
    <location>
        <begin position="4"/>
        <end position="385"/>
    </location>
</feature>
<feature type="transmembrane region" description="Helical" evidence="6">
    <location>
        <begin position="358"/>
        <end position="377"/>
    </location>
</feature>
<feature type="transmembrane region" description="Helical" evidence="6">
    <location>
        <begin position="269"/>
        <end position="287"/>
    </location>
</feature>
<feature type="transmembrane region" description="Helical" evidence="6">
    <location>
        <begin position="236"/>
        <end position="257"/>
    </location>
</feature>
<proteinExistence type="predicted"/>
<dbReference type="InterPro" id="IPR020846">
    <property type="entry name" value="MFS_dom"/>
</dbReference>
<dbReference type="SUPFAM" id="SSF103473">
    <property type="entry name" value="MFS general substrate transporter"/>
    <property type="match status" value="1"/>
</dbReference>
<dbReference type="InterPro" id="IPR050189">
    <property type="entry name" value="MFS_Efflux_Transporters"/>
</dbReference>
<dbReference type="InterPro" id="IPR036259">
    <property type="entry name" value="MFS_trans_sf"/>
</dbReference>
<dbReference type="GO" id="GO:0022857">
    <property type="term" value="F:transmembrane transporter activity"/>
    <property type="evidence" value="ECO:0007669"/>
    <property type="project" value="InterPro"/>
</dbReference>
<dbReference type="CDD" id="cd17324">
    <property type="entry name" value="MFS_NepI_like"/>
    <property type="match status" value="1"/>
</dbReference>
<dbReference type="Pfam" id="PF07690">
    <property type="entry name" value="MFS_1"/>
    <property type="match status" value="1"/>
</dbReference>
<dbReference type="InterPro" id="IPR011701">
    <property type="entry name" value="MFS"/>
</dbReference>
<evidence type="ECO:0000313" key="9">
    <source>
        <dbReference type="EMBL" id="ARV00213.1"/>
    </source>
</evidence>
<dbReference type="KEGG" id="tci:A7K98_12305"/>
<name>A0A1Y0LDM0_TATCI</name>
<feature type="transmembrane region" description="Helical" evidence="6">
    <location>
        <begin position="155"/>
        <end position="177"/>
    </location>
</feature>
<evidence type="ECO:0000256" key="6">
    <source>
        <dbReference type="SAM" id="Phobius"/>
    </source>
</evidence>
<dbReference type="Proteomes" id="UP000195814">
    <property type="component" value="Chromosome"/>
</dbReference>
<evidence type="ECO:0000256" key="4">
    <source>
        <dbReference type="ARBA" id="ARBA00022989"/>
    </source>
</evidence>
<feature type="transmembrane region" description="Helical" evidence="6">
    <location>
        <begin position="70"/>
        <end position="93"/>
    </location>
</feature>
<dbReference type="AlphaFoldDB" id="A0A1Y0LDM0"/>
<comment type="subcellular location">
    <subcellularLocation>
        <location evidence="1">Cell membrane</location>
        <topology evidence="1">Multi-pass membrane protein</topology>
    </subcellularLocation>
</comment>
<feature type="transmembrane region" description="Helical" evidence="6">
    <location>
        <begin position="293"/>
        <end position="312"/>
    </location>
</feature>
<protein>
    <submittedName>
        <fullName evidence="8">MFS transporter</fullName>
    </submittedName>
</protein>
<evidence type="ECO:0000256" key="5">
    <source>
        <dbReference type="ARBA" id="ARBA00023136"/>
    </source>
</evidence>
<accession>A0A1Y0LDM0</accession>
<keyword evidence="2" id="KW-1003">Cell membrane</keyword>
<evidence type="ECO:0000313" key="8">
    <source>
        <dbReference type="EMBL" id="ARU96176.1"/>
    </source>
</evidence>
<dbReference type="GO" id="GO:0005886">
    <property type="term" value="C:plasma membrane"/>
    <property type="evidence" value="ECO:0007669"/>
    <property type="project" value="UniProtKB-SubCell"/>
</dbReference>
<keyword evidence="10" id="KW-1185">Reference proteome</keyword>
<keyword evidence="3 6" id="KW-0812">Transmembrane</keyword>